<dbReference type="PANTHER" id="PTHR43610">
    <property type="entry name" value="BLL6696 PROTEIN"/>
    <property type="match status" value="1"/>
</dbReference>
<evidence type="ECO:0000313" key="3">
    <source>
        <dbReference type="Proteomes" id="UP000517916"/>
    </source>
</evidence>
<accession>A0ABR6BU29</accession>
<organism evidence="2 3">
    <name type="scientific">Kutzneria viridogrisea</name>
    <dbReference type="NCBI Taxonomy" id="47990"/>
    <lineage>
        <taxon>Bacteria</taxon>
        <taxon>Bacillati</taxon>
        <taxon>Actinomycetota</taxon>
        <taxon>Actinomycetes</taxon>
        <taxon>Pseudonocardiales</taxon>
        <taxon>Pseudonocardiaceae</taxon>
        <taxon>Kutzneria</taxon>
    </lineage>
</organism>
<dbReference type="Pfam" id="PF13302">
    <property type="entry name" value="Acetyltransf_3"/>
    <property type="match status" value="1"/>
</dbReference>
<dbReference type="SUPFAM" id="SSF55729">
    <property type="entry name" value="Acyl-CoA N-acyltransferases (Nat)"/>
    <property type="match status" value="1"/>
</dbReference>
<evidence type="ECO:0000259" key="1">
    <source>
        <dbReference type="PROSITE" id="PS51186"/>
    </source>
</evidence>
<dbReference type="Gene3D" id="3.40.630.30">
    <property type="match status" value="1"/>
</dbReference>
<reference evidence="2 3" key="1">
    <citation type="submission" date="2020-08" db="EMBL/GenBank/DDBJ databases">
        <title>Genomic Encyclopedia of Archaeal and Bacterial Type Strains, Phase II (KMG-II): from individual species to whole genera.</title>
        <authorList>
            <person name="Goeker M."/>
        </authorList>
    </citation>
    <scope>NUCLEOTIDE SEQUENCE [LARGE SCALE GENOMIC DNA]</scope>
    <source>
        <strain evidence="2 3">DSM 43850</strain>
    </source>
</reference>
<dbReference type="Proteomes" id="UP000517916">
    <property type="component" value="Unassembled WGS sequence"/>
</dbReference>
<dbReference type="InterPro" id="IPR016181">
    <property type="entry name" value="Acyl_CoA_acyltransferase"/>
</dbReference>
<keyword evidence="3" id="KW-1185">Reference proteome</keyword>
<dbReference type="PROSITE" id="PS51186">
    <property type="entry name" value="GNAT"/>
    <property type="match status" value="1"/>
</dbReference>
<gene>
    <name evidence="2" type="ORF">BC739_007655</name>
</gene>
<comment type="caution">
    <text evidence="2">The sequence shown here is derived from an EMBL/GenBank/DDBJ whole genome shotgun (WGS) entry which is preliminary data.</text>
</comment>
<dbReference type="InterPro" id="IPR000182">
    <property type="entry name" value="GNAT_dom"/>
</dbReference>
<protein>
    <submittedName>
        <fullName evidence="2">RimJ/RimL family protein N-acetyltransferase</fullName>
    </submittedName>
</protein>
<feature type="domain" description="N-acetyltransferase" evidence="1">
    <location>
        <begin position="15"/>
        <end position="176"/>
    </location>
</feature>
<sequence length="181" mass="20326">MLSFADKPTLTGELVTLRPVEVHDAVHLAGIEPETLRLTGSHRTHDLPALERWYATRAEHTDRLDLAIVERATGEVAGEVVLNNLDLDNHSCSFRILLVGARFYGRGLGSEATRLVLGHAFEVVGVHRVELEVYSFNPRARRVYEKAGFVHEGIKRHALLWLGEWVDAEIMSVLAEEWAAR</sequence>
<dbReference type="EMBL" id="JACJID010000006">
    <property type="protein sequence ID" value="MBA8930422.1"/>
    <property type="molecule type" value="Genomic_DNA"/>
</dbReference>
<dbReference type="PANTHER" id="PTHR43610:SF1">
    <property type="entry name" value="N-ACETYLTRANSFERASE DOMAIN-CONTAINING PROTEIN"/>
    <property type="match status" value="1"/>
</dbReference>
<dbReference type="RefSeq" id="WP_025354977.1">
    <property type="nucleotide sequence ID" value="NZ_BAAABQ010000025.1"/>
</dbReference>
<name>A0ABR6BU29_9PSEU</name>
<evidence type="ECO:0000313" key="2">
    <source>
        <dbReference type="EMBL" id="MBA8930422.1"/>
    </source>
</evidence>
<proteinExistence type="predicted"/>